<evidence type="ECO:0000313" key="1">
    <source>
        <dbReference type="EMBL" id="KAK2733497.1"/>
    </source>
</evidence>
<sequence>MYTADKVETTPDCHVVLRQTWKLKQNYVTLSTPVQILGGLPSNVDFPNLDLHVSVLAVLVMERGIDGGKSSLCWFVDARAAHNPLCLVQQLAIGQASGVVARCQQSGARSDAAVLPS</sequence>
<name>A0AAD9Y2W5_COLKA</name>
<proteinExistence type="predicted"/>
<organism evidence="1 2">
    <name type="scientific">Colletotrichum kahawae</name>
    <name type="common">Coffee berry disease fungus</name>
    <dbReference type="NCBI Taxonomy" id="34407"/>
    <lineage>
        <taxon>Eukaryota</taxon>
        <taxon>Fungi</taxon>
        <taxon>Dikarya</taxon>
        <taxon>Ascomycota</taxon>
        <taxon>Pezizomycotina</taxon>
        <taxon>Sordariomycetes</taxon>
        <taxon>Hypocreomycetidae</taxon>
        <taxon>Glomerellales</taxon>
        <taxon>Glomerellaceae</taxon>
        <taxon>Colletotrichum</taxon>
        <taxon>Colletotrichum gloeosporioides species complex</taxon>
    </lineage>
</organism>
<dbReference type="Proteomes" id="UP001281614">
    <property type="component" value="Unassembled WGS sequence"/>
</dbReference>
<accession>A0AAD9Y2W5</accession>
<reference evidence="1" key="1">
    <citation type="submission" date="2023-02" db="EMBL/GenBank/DDBJ databases">
        <title>Colletotrichum kahawae CIFC_Que2 genome sequencing and assembly.</title>
        <authorList>
            <person name="Baroncelli R."/>
        </authorList>
    </citation>
    <scope>NUCLEOTIDE SEQUENCE</scope>
    <source>
        <strain evidence="1">CIFC_Que2</strain>
    </source>
</reference>
<evidence type="ECO:0000313" key="2">
    <source>
        <dbReference type="Proteomes" id="UP001281614"/>
    </source>
</evidence>
<dbReference type="AlphaFoldDB" id="A0AAD9Y2W5"/>
<gene>
    <name evidence="1" type="ORF">CKAH01_08292</name>
</gene>
<comment type="caution">
    <text evidence="1">The sequence shown here is derived from an EMBL/GenBank/DDBJ whole genome shotgun (WGS) entry which is preliminary data.</text>
</comment>
<keyword evidence="2" id="KW-1185">Reference proteome</keyword>
<dbReference type="EMBL" id="VYYT01000499">
    <property type="protein sequence ID" value="KAK2733497.1"/>
    <property type="molecule type" value="Genomic_DNA"/>
</dbReference>
<protein>
    <submittedName>
        <fullName evidence="1">Uncharacterized protein</fullName>
    </submittedName>
</protein>